<evidence type="ECO:0000256" key="1">
    <source>
        <dbReference type="SAM" id="MobiDB-lite"/>
    </source>
</evidence>
<name>A0A1B9VR90_9ACTN</name>
<evidence type="ECO:0000313" key="3">
    <source>
        <dbReference type="Proteomes" id="UP000259211"/>
    </source>
</evidence>
<feature type="compositionally biased region" description="Polar residues" evidence="1">
    <location>
        <begin position="85"/>
        <end position="102"/>
    </location>
</feature>
<dbReference type="InterPro" id="IPR046828">
    <property type="entry name" value="RepSA"/>
</dbReference>
<feature type="region of interest" description="Disordered" evidence="1">
    <location>
        <begin position="497"/>
        <end position="527"/>
    </location>
</feature>
<feature type="region of interest" description="Disordered" evidence="1">
    <location>
        <begin position="74"/>
        <end position="133"/>
    </location>
</feature>
<evidence type="ECO:0000313" key="2">
    <source>
        <dbReference type="EMBL" id="RFT45866.1"/>
    </source>
</evidence>
<dbReference type="EMBL" id="NOWI01000003">
    <property type="protein sequence ID" value="RFT45866.1"/>
    <property type="molecule type" value="Genomic_DNA"/>
</dbReference>
<protein>
    <submittedName>
        <fullName evidence="2">Replication initiation protein</fullName>
    </submittedName>
</protein>
<dbReference type="OrthoDB" id="3203793at2"/>
<dbReference type="AlphaFoldDB" id="A0A1B9VR90"/>
<comment type="caution">
    <text evidence="2">The sequence shown here is derived from an EMBL/GenBank/DDBJ whole genome shotgun (WGS) entry which is preliminary data.</text>
</comment>
<reference evidence="2 3" key="1">
    <citation type="submission" date="2017-07" db="EMBL/GenBank/DDBJ databases">
        <authorList>
            <person name="Sun Z.S."/>
            <person name="Albrecht U."/>
            <person name="Echele G."/>
            <person name="Lee C.C."/>
        </authorList>
    </citation>
    <scope>NUCLEOTIDE SEQUENCE [LARGE SCALE GENOMIC DNA]</scope>
    <source>
        <strain evidence="2 3">P16-029</strain>
    </source>
</reference>
<dbReference type="Proteomes" id="UP000259211">
    <property type="component" value="Unassembled WGS sequence"/>
</dbReference>
<dbReference type="Pfam" id="PF20199">
    <property type="entry name" value="RepSA"/>
    <property type="match status" value="1"/>
</dbReference>
<proteinExistence type="predicted"/>
<feature type="compositionally biased region" description="Pro residues" evidence="1">
    <location>
        <begin position="505"/>
        <end position="518"/>
    </location>
</feature>
<gene>
    <name evidence="2" type="ORF">CHT91_03360</name>
</gene>
<dbReference type="STRING" id="33010.BFS79_04430"/>
<organism evidence="2 3">
    <name type="scientific">Cutibacterium avidum</name>
    <dbReference type="NCBI Taxonomy" id="33010"/>
    <lineage>
        <taxon>Bacteria</taxon>
        <taxon>Bacillati</taxon>
        <taxon>Actinomycetota</taxon>
        <taxon>Actinomycetes</taxon>
        <taxon>Propionibacteriales</taxon>
        <taxon>Propionibacteriaceae</taxon>
        <taxon>Cutibacterium</taxon>
    </lineage>
</organism>
<dbReference type="RefSeq" id="WP_065673889.1">
    <property type="nucleotide sequence ID" value="NZ_AP024309.1"/>
</dbReference>
<sequence>MTDPRLLSQITDDMVRDLGIAQGACIRPVLQRVTDHEDGTSQVVALPCGSTRESQCPSCARKARLLRMQQCAEGWHRTEEPEPTDTGSITEAAGSNGSQTDTGGIAEDADTAGITRRVRSTRRRSDAPDLPRVPMEQRTVGTTFVARDGREYRPSMFVTLTLPSYGPVIPGVGTPADPSTYNYRRAALDALMFPRLVDQFWKALRRCAGYNVQYFSAIEPQKRLAPHLHAAIRGAIPRATLRQVAKAVYLQVWWPPINHVVYDSAVPVWTPLGYADPTTGELLPTWDQALDALEEPGAKPMHVMRFGSQVDAQGIVAPSPDADRAVRYLTKYLTKSVAETCGDELTAAQTAHIDRLHRELRYLPCNERCANWLRYGVQPKDAGPSLVPGHCQHKAHDREMLGLGGRRVLVSRKWSGKTLQQHRADRQAVVQAVLEEAGFTAPEIDRLAADTQMDDGARRFTWENEPRKAHAYRLVMLESIRQRQEWRRSYHLAKGRIGLAEDQSPAPPPWASPQPSLPTSPVLQGAS</sequence>
<accession>A0A1B9VR90</accession>